<protein>
    <submittedName>
        <fullName evidence="1">Uncharacterized protein</fullName>
    </submittedName>
</protein>
<evidence type="ECO:0000313" key="1">
    <source>
        <dbReference type="EMBL" id="KAI5662505.1"/>
    </source>
</evidence>
<accession>A0ACC0AQ72</accession>
<organism evidence="1 2">
    <name type="scientific">Catharanthus roseus</name>
    <name type="common">Madagascar periwinkle</name>
    <name type="synonym">Vinca rosea</name>
    <dbReference type="NCBI Taxonomy" id="4058"/>
    <lineage>
        <taxon>Eukaryota</taxon>
        <taxon>Viridiplantae</taxon>
        <taxon>Streptophyta</taxon>
        <taxon>Embryophyta</taxon>
        <taxon>Tracheophyta</taxon>
        <taxon>Spermatophyta</taxon>
        <taxon>Magnoliopsida</taxon>
        <taxon>eudicotyledons</taxon>
        <taxon>Gunneridae</taxon>
        <taxon>Pentapetalae</taxon>
        <taxon>asterids</taxon>
        <taxon>lamiids</taxon>
        <taxon>Gentianales</taxon>
        <taxon>Apocynaceae</taxon>
        <taxon>Rauvolfioideae</taxon>
        <taxon>Vinceae</taxon>
        <taxon>Catharanthinae</taxon>
        <taxon>Catharanthus</taxon>
    </lineage>
</organism>
<sequence>MENFRYFDNMNCDPNLPPGYRFHPTDEELITYYLLKKVLDSNFSGKAIAEVDLNKCEPWELPAKAKMGEKEWYFFSLRDRKYPTGLRTNRATEAGYWKATGKDREIYSSKTASLVGMKKTLVFYRGRAPKGEKSNWVMHEYRLEGKFAYHYLSRTSKDEWVISRVFQKNGSGSAAVSGGGKKRLNPSMNLYSEVGSPSSVSQLPPLLDSSISTTNDHESSSYDVVNSSASNIEHVSCFSTTCHHVPPNFNYQSLFELPTAHPAAGTLASLFESSSSRSGRSSAAAAAFPSLRSLQENLHFPFFFPTAAHQYPLNVNAANNNNGGDYGGSFTNCAVPENQKGGCPTELDCMWSF</sequence>
<keyword evidence="2" id="KW-1185">Reference proteome</keyword>
<proteinExistence type="predicted"/>
<dbReference type="Proteomes" id="UP001060085">
    <property type="component" value="Linkage Group LG05"/>
</dbReference>
<gene>
    <name evidence="1" type="ORF">M9H77_21828</name>
</gene>
<dbReference type="EMBL" id="CM044705">
    <property type="protein sequence ID" value="KAI5662505.1"/>
    <property type="molecule type" value="Genomic_DNA"/>
</dbReference>
<reference evidence="2" key="1">
    <citation type="journal article" date="2023" name="Nat. Plants">
        <title>Single-cell RNA sequencing provides a high-resolution roadmap for understanding the multicellular compartmentation of specialized metabolism.</title>
        <authorList>
            <person name="Sun S."/>
            <person name="Shen X."/>
            <person name="Li Y."/>
            <person name="Li Y."/>
            <person name="Wang S."/>
            <person name="Li R."/>
            <person name="Zhang H."/>
            <person name="Shen G."/>
            <person name="Guo B."/>
            <person name="Wei J."/>
            <person name="Xu J."/>
            <person name="St-Pierre B."/>
            <person name="Chen S."/>
            <person name="Sun C."/>
        </authorList>
    </citation>
    <scope>NUCLEOTIDE SEQUENCE [LARGE SCALE GENOMIC DNA]</scope>
</reference>
<name>A0ACC0AQ72_CATRO</name>
<comment type="caution">
    <text evidence="1">The sequence shown here is derived from an EMBL/GenBank/DDBJ whole genome shotgun (WGS) entry which is preliminary data.</text>
</comment>
<evidence type="ECO:0000313" key="2">
    <source>
        <dbReference type="Proteomes" id="UP001060085"/>
    </source>
</evidence>